<evidence type="ECO:0000313" key="2">
    <source>
        <dbReference type="EMBL" id="BAU93403.1"/>
    </source>
</evidence>
<accession>A0A160PL63</accession>
<dbReference type="RefSeq" id="WP_197705061.1">
    <property type="nucleotide sequence ID" value="NZ_AP014809.1"/>
</dbReference>
<evidence type="ECO:0000313" key="3">
    <source>
        <dbReference type="Proteomes" id="UP000218288"/>
    </source>
</evidence>
<feature type="region of interest" description="Disordered" evidence="1">
    <location>
        <begin position="107"/>
        <end position="130"/>
    </location>
</feature>
<dbReference type="EMBL" id="AP014809">
    <property type="protein sequence ID" value="BAU93403.1"/>
    <property type="molecule type" value="Genomic_DNA"/>
</dbReference>
<organism evidence="2 3">
    <name type="scientific">Methylorubrum populi</name>
    <dbReference type="NCBI Taxonomy" id="223967"/>
    <lineage>
        <taxon>Bacteria</taxon>
        <taxon>Pseudomonadati</taxon>
        <taxon>Pseudomonadota</taxon>
        <taxon>Alphaproteobacteria</taxon>
        <taxon>Hyphomicrobiales</taxon>
        <taxon>Methylobacteriaceae</taxon>
        <taxon>Methylorubrum</taxon>
    </lineage>
</organism>
<gene>
    <name evidence="2" type="ORF">MPPM_4798</name>
</gene>
<dbReference type="Gene3D" id="1.10.10.60">
    <property type="entry name" value="Homeodomain-like"/>
    <property type="match status" value="1"/>
</dbReference>
<sequence>MGSETEPKKGAGGRPTKYDPAFCGVVEAEMANGLSLGAVAGIIGVARSTINEWMAEHPEFSEAVSRAKAGRLLHWERAALRVATTGGGPGTATIIVFGLKNMGGDEWTDTTKTELSGPGGGPIKTEETSARELLSSKLARLTAGGSKTGGAGEPE</sequence>
<proteinExistence type="predicted"/>
<reference evidence="2 3" key="1">
    <citation type="journal article" date="2016" name="Genome Announc.">
        <title>Complete Genome Sequence of Methylobacterium populi P-1M, Isolated from Pink-Pigmented Household Biofilm.</title>
        <authorList>
            <person name="Morohoshi T."/>
            <person name="Ikeda T."/>
        </authorList>
    </citation>
    <scope>NUCLEOTIDE SEQUENCE [LARGE SCALE GENOMIC DNA]</scope>
    <source>
        <strain evidence="2 3">P-1M</strain>
    </source>
</reference>
<protein>
    <submittedName>
        <fullName evidence="2">Putative terminase small subunit</fullName>
    </submittedName>
</protein>
<evidence type="ECO:0000256" key="1">
    <source>
        <dbReference type="SAM" id="MobiDB-lite"/>
    </source>
</evidence>
<name>A0A160PL63_9HYPH</name>
<dbReference type="Proteomes" id="UP000218288">
    <property type="component" value="Chromosome"/>
</dbReference>
<dbReference type="AlphaFoldDB" id="A0A160PL63"/>